<dbReference type="PANTHER" id="PTHR33050">
    <property type="entry name" value="REVERSE TRANSCRIPTASE DOMAIN-CONTAINING PROTEIN"/>
    <property type="match status" value="1"/>
</dbReference>
<sequence length="145" mass="16563">MEARLPVDKLTRIQEALGQWTTRKSATLQELQSLIGTLQFACKVIAPGRPFLQRIIHLTKGIKFPHWHIHFNSGFRKDISMWQHFLQNWNGVSLFLDTQATSPPELQLYTDASGSLGYGGFLAGEWFQGHWLPHHTLSQKRGISI</sequence>
<dbReference type="Proteomes" id="UP001159427">
    <property type="component" value="Unassembled WGS sequence"/>
</dbReference>
<dbReference type="PANTHER" id="PTHR33050:SF8">
    <property type="entry name" value="REVERSE TRANSCRIPTASE DOMAIN-CONTAINING PROTEIN"/>
    <property type="match status" value="1"/>
</dbReference>
<evidence type="ECO:0000313" key="1">
    <source>
        <dbReference type="EMBL" id="CAH3190621.1"/>
    </source>
</evidence>
<gene>
    <name evidence="1" type="ORF">PEVE_00020659</name>
</gene>
<dbReference type="InterPro" id="IPR052055">
    <property type="entry name" value="Hepadnavirus_pol/RT"/>
</dbReference>
<proteinExistence type="predicted"/>
<name>A0ABN8SK52_9CNID</name>
<protein>
    <recommendedName>
        <fullName evidence="3">Reverse transcriptase/retrotransposon-derived protein RNase H-like domain-containing protein</fullName>
    </recommendedName>
</protein>
<evidence type="ECO:0008006" key="3">
    <source>
        <dbReference type="Google" id="ProtNLM"/>
    </source>
</evidence>
<dbReference type="EMBL" id="CALNXI010002771">
    <property type="protein sequence ID" value="CAH3190621.1"/>
    <property type="molecule type" value="Genomic_DNA"/>
</dbReference>
<dbReference type="InterPro" id="IPR043502">
    <property type="entry name" value="DNA/RNA_pol_sf"/>
</dbReference>
<keyword evidence="2" id="KW-1185">Reference proteome</keyword>
<accession>A0ABN8SK52</accession>
<dbReference type="SUPFAM" id="SSF56672">
    <property type="entry name" value="DNA/RNA polymerases"/>
    <property type="match status" value="1"/>
</dbReference>
<comment type="caution">
    <text evidence="1">The sequence shown here is derived from an EMBL/GenBank/DDBJ whole genome shotgun (WGS) entry which is preliminary data.</text>
</comment>
<organism evidence="1 2">
    <name type="scientific">Porites evermanni</name>
    <dbReference type="NCBI Taxonomy" id="104178"/>
    <lineage>
        <taxon>Eukaryota</taxon>
        <taxon>Metazoa</taxon>
        <taxon>Cnidaria</taxon>
        <taxon>Anthozoa</taxon>
        <taxon>Hexacorallia</taxon>
        <taxon>Scleractinia</taxon>
        <taxon>Fungiina</taxon>
        <taxon>Poritidae</taxon>
        <taxon>Porites</taxon>
    </lineage>
</organism>
<reference evidence="1 2" key="1">
    <citation type="submission" date="2022-05" db="EMBL/GenBank/DDBJ databases">
        <authorList>
            <consortium name="Genoscope - CEA"/>
            <person name="William W."/>
        </authorList>
    </citation>
    <scope>NUCLEOTIDE SEQUENCE [LARGE SCALE GENOMIC DNA]</scope>
</reference>
<evidence type="ECO:0000313" key="2">
    <source>
        <dbReference type="Proteomes" id="UP001159427"/>
    </source>
</evidence>